<feature type="domain" description="Glycosyltransferase 2-like" evidence="1">
    <location>
        <begin position="20"/>
        <end position="193"/>
    </location>
</feature>
<sequence>MSYCRKNSLGSLLETKPIVSVITPTRNRPDLLEQSVKVLEAGTKLNYEHIIVANDPTPETRELCNRLSKKKNCKIILNESNESYSYSNNQAVEASKGEILCFLNDDVLLENGCLESMIKTMNEREAGIVGTNLFFPDGTIQHVGVLFRSNLLPMHAFYGFDPKFLSGLFGRDSKQLVVTGACLMIKKSLFNKLGGFDERFFYGLEDVDLCLKAKFSGESIWLSGDANGIHHEHASGDISGKPNYKNVLLFYRKWALKLIGKYPRIFIGWRDYKVIDELLSKSSIIDHKIEKRRFWKVF</sequence>
<organism evidence="2 3">
    <name type="scientific">Candidatus Iainarchaeum sp</name>
    <dbReference type="NCBI Taxonomy" id="3101447"/>
    <lineage>
        <taxon>Archaea</taxon>
        <taxon>Candidatus Iainarchaeota</taxon>
        <taxon>Candidatus Iainarchaeia</taxon>
        <taxon>Candidatus Iainarchaeales</taxon>
        <taxon>Candidatus Iainarchaeaceae</taxon>
        <taxon>Candidatus Iainarchaeum</taxon>
    </lineage>
</organism>
<dbReference type="Gene3D" id="3.90.550.10">
    <property type="entry name" value="Spore Coat Polysaccharide Biosynthesis Protein SpsA, Chain A"/>
    <property type="match status" value="1"/>
</dbReference>
<accession>A0A2D6LZZ4</accession>
<dbReference type="AlphaFoldDB" id="A0A2D6LZZ4"/>
<dbReference type="PANTHER" id="PTHR43179:SF7">
    <property type="entry name" value="RHAMNOSYLTRANSFERASE WBBL"/>
    <property type="match status" value="1"/>
</dbReference>
<dbReference type="EMBL" id="NZBU01000001">
    <property type="protein sequence ID" value="MAG21733.1"/>
    <property type="molecule type" value="Genomic_DNA"/>
</dbReference>
<evidence type="ECO:0000313" key="2">
    <source>
        <dbReference type="EMBL" id="MAG21733.1"/>
    </source>
</evidence>
<comment type="caution">
    <text evidence="2">The sequence shown here is derived from an EMBL/GenBank/DDBJ whole genome shotgun (WGS) entry which is preliminary data.</text>
</comment>
<dbReference type="PANTHER" id="PTHR43179">
    <property type="entry name" value="RHAMNOSYLTRANSFERASE WBBL"/>
    <property type="match status" value="1"/>
</dbReference>
<dbReference type="InterPro" id="IPR029044">
    <property type="entry name" value="Nucleotide-diphossugar_trans"/>
</dbReference>
<dbReference type="SUPFAM" id="SSF53448">
    <property type="entry name" value="Nucleotide-diphospho-sugar transferases"/>
    <property type="match status" value="1"/>
</dbReference>
<gene>
    <name evidence="2" type="ORF">CL943_00310</name>
</gene>
<dbReference type="CDD" id="cd04186">
    <property type="entry name" value="GT_2_like_c"/>
    <property type="match status" value="1"/>
</dbReference>
<reference evidence="3" key="1">
    <citation type="submission" date="2017-09" db="EMBL/GenBank/DDBJ databases">
        <title>The Reconstruction of 2,631 Draft Metagenome-Assembled Genomes from the Global Oceans.</title>
        <authorList>
            <person name="Tully B.J."/>
            <person name="Graham E.D."/>
            <person name="Heidelberg J.F."/>
        </authorList>
    </citation>
    <scope>NUCLEOTIDE SEQUENCE [LARGE SCALE GENOMIC DNA]</scope>
</reference>
<evidence type="ECO:0000259" key="1">
    <source>
        <dbReference type="Pfam" id="PF00535"/>
    </source>
</evidence>
<protein>
    <recommendedName>
        <fullName evidence="1">Glycosyltransferase 2-like domain-containing protein</fullName>
    </recommendedName>
</protein>
<dbReference type="Proteomes" id="UP000226592">
    <property type="component" value="Unassembled WGS sequence"/>
</dbReference>
<evidence type="ECO:0000313" key="3">
    <source>
        <dbReference type="Proteomes" id="UP000226592"/>
    </source>
</evidence>
<dbReference type="InterPro" id="IPR001173">
    <property type="entry name" value="Glyco_trans_2-like"/>
</dbReference>
<name>A0A2D6LZZ4_9ARCH</name>
<proteinExistence type="predicted"/>
<dbReference type="Pfam" id="PF00535">
    <property type="entry name" value="Glycos_transf_2"/>
    <property type="match status" value="1"/>
</dbReference>